<accession>A0A162EFC2</accession>
<name>A0A162EFC2_9BACI</name>
<dbReference type="InterPro" id="IPR014026">
    <property type="entry name" value="UDP-Glc/GDP-Man_DH_dimer"/>
</dbReference>
<feature type="binding site" evidence="10">
    <location>
        <position position="35"/>
    </location>
    <ligand>
        <name>NAD(+)</name>
        <dbReference type="ChEBI" id="CHEBI:57540"/>
    </ligand>
</feature>
<dbReference type="AlphaFoldDB" id="A0A162EFC2"/>
<dbReference type="Proteomes" id="UP000075806">
    <property type="component" value="Unassembled WGS sequence"/>
</dbReference>
<dbReference type="GO" id="GO:0006065">
    <property type="term" value="P:UDP-glucuronate biosynthetic process"/>
    <property type="evidence" value="ECO:0007669"/>
    <property type="project" value="UniProtKB-UniPathway"/>
</dbReference>
<organism evidence="12 13">
    <name type="scientific">Alkalihalobacillus trypoxylicola</name>
    <dbReference type="NCBI Taxonomy" id="519424"/>
    <lineage>
        <taxon>Bacteria</taxon>
        <taxon>Bacillati</taxon>
        <taxon>Bacillota</taxon>
        <taxon>Bacilli</taxon>
        <taxon>Bacillales</taxon>
        <taxon>Bacillaceae</taxon>
        <taxon>Alkalihalobacillus</taxon>
    </lineage>
</organism>
<dbReference type="PIRSF" id="PIRSF500134">
    <property type="entry name" value="UDPglc_DH_bac"/>
    <property type="match status" value="1"/>
</dbReference>
<feature type="binding site" evidence="10">
    <location>
        <position position="121"/>
    </location>
    <ligand>
        <name>NAD(+)</name>
        <dbReference type="ChEBI" id="CHEBI:57540"/>
    </ligand>
</feature>
<evidence type="ECO:0000256" key="6">
    <source>
        <dbReference type="ARBA" id="ARBA00047473"/>
    </source>
</evidence>
<dbReference type="RefSeq" id="WP_061948696.1">
    <property type="nucleotide sequence ID" value="NZ_LTAO01000012.1"/>
</dbReference>
<feature type="binding site" evidence="9">
    <location>
        <position position="204"/>
    </location>
    <ligand>
        <name>substrate</name>
    </ligand>
</feature>
<keyword evidence="4 7" id="KW-0560">Oxidoreductase</keyword>
<evidence type="ECO:0000256" key="2">
    <source>
        <dbReference type="ARBA" id="ARBA00006601"/>
    </source>
</evidence>
<dbReference type="OrthoDB" id="9803238at2"/>
<dbReference type="PANTHER" id="PTHR43750">
    <property type="entry name" value="UDP-GLUCOSE 6-DEHYDROGENASE TUAD"/>
    <property type="match status" value="1"/>
</dbReference>
<protein>
    <recommendedName>
        <fullName evidence="3 7">UDP-glucose 6-dehydrogenase</fullName>
        <ecNumber evidence="3 7">1.1.1.22</ecNumber>
    </recommendedName>
</protein>
<feature type="binding site" evidence="9">
    <location>
        <begin position="249"/>
        <end position="253"/>
    </location>
    <ligand>
        <name>substrate</name>
    </ligand>
</feature>
<comment type="pathway">
    <text evidence="1">Nucleotide-sugar biosynthesis; UDP-alpha-D-glucuronate biosynthesis; UDP-alpha-D-glucuronate from UDP-alpha-D-glucose: step 1/1.</text>
</comment>
<dbReference type="PANTHER" id="PTHR43750:SF3">
    <property type="entry name" value="UDP-GLUCOSE 6-DEHYDROGENASE TUAD"/>
    <property type="match status" value="1"/>
</dbReference>
<dbReference type="Gene3D" id="3.40.50.720">
    <property type="entry name" value="NAD(P)-binding Rossmann-like Domain"/>
    <property type="match status" value="2"/>
</dbReference>
<comment type="similarity">
    <text evidence="2 7">Belongs to the UDP-glucose/GDP-mannose dehydrogenase family.</text>
</comment>
<dbReference type="InterPro" id="IPR008927">
    <property type="entry name" value="6-PGluconate_DH-like_C_sf"/>
</dbReference>
<feature type="domain" description="UDP-glucose/GDP-mannose dehydrogenase C-terminal" evidence="11">
    <location>
        <begin position="313"/>
        <end position="410"/>
    </location>
</feature>
<dbReference type="SUPFAM" id="SSF48179">
    <property type="entry name" value="6-phosphogluconate dehydrogenase C-terminal domain-like"/>
    <property type="match status" value="1"/>
</dbReference>
<feature type="binding site" evidence="9">
    <location>
        <position position="320"/>
    </location>
    <ligand>
        <name>substrate</name>
    </ligand>
</feature>
<feature type="binding site" evidence="9">
    <location>
        <begin position="152"/>
        <end position="155"/>
    </location>
    <ligand>
        <name>substrate</name>
    </ligand>
</feature>
<dbReference type="InterPro" id="IPR028357">
    <property type="entry name" value="UDPglc_DH_bac"/>
</dbReference>
<comment type="caution">
    <text evidence="12">The sequence shown here is derived from an EMBL/GenBank/DDBJ whole genome shotgun (WGS) entry which is preliminary data.</text>
</comment>
<evidence type="ECO:0000256" key="7">
    <source>
        <dbReference type="PIRNR" id="PIRNR000124"/>
    </source>
</evidence>
<dbReference type="UniPathway" id="UPA00038">
    <property type="reaction ID" value="UER00491"/>
</dbReference>
<dbReference type="GO" id="GO:0051287">
    <property type="term" value="F:NAD binding"/>
    <property type="evidence" value="ECO:0007669"/>
    <property type="project" value="InterPro"/>
</dbReference>
<dbReference type="InterPro" id="IPR014027">
    <property type="entry name" value="UDP-Glc/GDP-Man_DH_C"/>
</dbReference>
<evidence type="ECO:0000313" key="12">
    <source>
        <dbReference type="EMBL" id="KYG32439.1"/>
    </source>
</evidence>
<sequence>MNVCVIGAGYVGLTTSAVLADLGNYVYCVEKDEQKVETLKNGHCPIFEPQLEPLIKTHLKNDRLYFTSNLAKAINDSSIIFIAVGTPTLSDGSTNLSFLESVIEELSSCIHSYKVITTKSTVPIGTNQKIIDELISLGVPSHLFDVVSNPEFLREGSAIQDMLQPDRIVIGGKGNEPIHSIKQLYEPLKAPYLVTSLEGAEMIKYASNAFLATKISFINEMSKICDSYNIDIEKVAEGIGMDPRIGPHFLGAGLGYGGSCFPKDLKALTYLAKQKQIIPYLLEATKTINDQQVEFFIEKLMKTEPDLIDKKITIWGLSFKPNTDDIRESQSIKMIKLLSAKGYHLHVHDPVVNIPLSNTTFYESLYDSIEQSDVLIIATDWELYKQADWSLVSKKMKGNLLFDCRNCILPETISHFGLHYLGVGRL</sequence>
<dbReference type="GO" id="GO:0000271">
    <property type="term" value="P:polysaccharide biosynthetic process"/>
    <property type="evidence" value="ECO:0007669"/>
    <property type="project" value="InterPro"/>
</dbReference>
<evidence type="ECO:0000259" key="11">
    <source>
        <dbReference type="SMART" id="SM00984"/>
    </source>
</evidence>
<keyword evidence="13" id="KW-1185">Reference proteome</keyword>
<feature type="active site" description="Nucleophile" evidence="8">
    <location>
        <position position="260"/>
    </location>
</feature>
<dbReference type="InterPro" id="IPR001732">
    <property type="entry name" value="UDP-Glc/GDP-Man_DH_N"/>
</dbReference>
<dbReference type="InterPro" id="IPR017476">
    <property type="entry name" value="UDP-Glc/GDP-Man"/>
</dbReference>
<evidence type="ECO:0000313" key="13">
    <source>
        <dbReference type="Proteomes" id="UP000075806"/>
    </source>
</evidence>
<dbReference type="SUPFAM" id="SSF52413">
    <property type="entry name" value="UDP-glucose/GDP-mannose dehydrogenase C-terminal domain"/>
    <property type="match status" value="1"/>
</dbReference>
<proteinExistence type="inferred from homology"/>
<feature type="binding site" evidence="10">
    <location>
        <position position="86"/>
    </location>
    <ligand>
        <name>NAD(+)</name>
        <dbReference type="ChEBI" id="CHEBI:57540"/>
    </ligand>
</feature>
<reference evidence="12" key="1">
    <citation type="submission" date="2016-02" db="EMBL/GenBank/DDBJ databases">
        <title>Genome sequence of Bacillus trypoxylicola KCTC 13244(T).</title>
        <authorList>
            <person name="Jeong H."/>
            <person name="Park S.-H."/>
            <person name="Choi S.-K."/>
        </authorList>
    </citation>
    <scope>NUCLEOTIDE SEQUENCE [LARGE SCALE GENOMIC DNA]</scope>
    <source>
        <strain evidence="12">KCTC 13244</strain>
    </source>
</reference>
<dbReference type="EC" id="1.1.1.22" evidence="3 7"/>
<evidence type="ECO:0000256" key="8">
    <source>
        <dbReference type="PIRSR" id="PIRSR500134-1"/>
    </source>
</evidence>
<comment type="catalytic activity">
    <reaction evidence="6 7">
        <text>UDP-alpha-D-glucose + 2 NAD(+) + H2O = UDP-alpha-D-glucuronate + 2 NADH + 3 H(+)</text>
        <dbReference type="Rhea" id="RHEA:23596"/>
        <dbReference type="ChEBI" id="CHEBI:15377"/>
        <dbReference type="ChEBI" id="CHEBI:15378"/>
        <dbReference type="ChEBI" id="CHEBI:57540"/>
        <dbReference type="ChEBI" id="CHEBI:57945"/>
        <dbReference type="ChEBI" id="CHEBI:58052"/>
        <dbReference type="ChEBI" id="CHEBI:58885"/>
        <dbReference type="EC" id="1.1.1.22"/>
    </reaction>
</comment>
<dbReference type="SUPFAM" id="SSF51735">
    <property type="entry name" value="NAD(P)-binding Rossmann-fold domains"/>
    <property type="match status" value="1"/>
</dbReference>
<feature type="binding site" evidence="10">
    <location>
        <position position="327"/>
    </location>
    <ligand>
        <name>NAD(+)</name>
        <dbReference type="ChEBI" id="CHEBI:57540"/>
    </ligand>
</feature>
<evidence type="ECO:0000256" key="9">
    <source>
        <dbReference type="PIRSR" id="PIRSR500134-2"/>
    </source>
</evidence>
<dbReference type="STRING" id="519424.AZF04_06680"/>
<feature type="binding site" evidence="10">
    <location>
        <position position="155"/>
    </location>
    <ligand>
        <name>NAD(+)</name>
        <dbReference type="ChEBI" id="CHEBI:57540"/>
    </ligand>
</feature>
<dbReference type="Pfam" id="PF00984">
    <property type="entry name" value="UDPG_MGDP_dh"/>
    <property type="match status" value="1"/>
</dbReference>
<feature type="binding site" evidence="9">
    <location>
        <position position="257"/>
    </location>
    <ligand>
        <name>substrate</name>
    </ligand>
</feature>
<dbReference type="EMBL" id="LTAO01000012">
    <property type="protein sequence ID" value="KYG32439.1"/>
    <property type="molecule type" value="Genomic_DNA"/>
</dbReference>
<evidence type="ECO:0000256" key="3">
    <source>
        <dbReference type="ARBA" id="ARBA00012954"/>
    </source>
</evidence>
<dbReference type="Gene3D" id="1.20.5.100">
    <property type="entry name" value="Cytochrome c1, transmembrane anchor, C-terminal"/>
    <property type="match status" value="1"/>
</dbReference>
<dbReference type="PIRSF" id="PIRSF000124">
    <property type="entry name" value="UDPglc_GDPman_dh"/>
    <property type="match status" value="1"/>
</dbReference>
<dbReference type="Pfam" id="PF03721">
    <property type="entry name" value="UDPG_MGDP_dh_N"/>
    <property type="match status" value="1"/>
</dbReference>
<dbReference type="Pfam" id="PF03720">
    <property type="entry name" value="UDPG_MGDP_dh_C"/>
    <property type="match status" value="1"/>
</dbReference>
<evidence type="ECO:0000256" key="10">
    <source>
        <dbReference type="PIRSR" id="PIRSR500134-3"/>
    </source>
</evidence>
<feature type="binding site" evidence="10">
    <location>
        <position position="263"/>
    </location>
    <ligand>
        <name>NAD(+)</name>
        <dbReference type="ChEBI" id="CHEBI:57540"/>
    </ligand>
</feature>
<dbReference type="NCBIfam" id="TIGR03026">
    <property type="entry name" value="NDP-sugDHase"/>
    <property type="match status" value="1"/>
</dbReference>
<gene>
    <name evidence="12" type="ORF">AZF04_06680</name>
</gene>
<evidence type="ECO:0000256" key="1">
    <source>
        <dbReference type="ARBA" id="ARBA00004701"/>
    </source>
</evidence>
<evidence type="ECO:0000256" key="4">
    <source>
        <dbReference type="ARBA" id="ARBA00023002"/>
    </source>
</evidence>
<keyword evidence="5 7" id="KW-0520">NAD</keyword>
<evidence type="ECO:0000256" key="5">
    <source>
        <dbReference type="ARBA" id="ARBA00023027"/>
    </source>
</evidence>
<dbReference type="SMART" id="SM00984">
    <property type="entry name" value="UDPG_MGDP_dh_C"/>
    <property type="match status" value="1"/>
</dbReference>
<dbReference type="InterPro" id="IPR036291">
    <property type="entry name" value="NAD(P)-bd_dom_sf"/>
</dbReference>
<dbReference type="GO" id="GO:0003979">
    <property type="term" value="F:UDP-glucose 6-dehydrogenase activity"/>
    <property type="evidence" value="ECO:0007669"/>
    <property type="project" value="UniProtKB-EC"/>
</dbReference>
<dbReference type="InterPro" id="IPR036220">
    <property type="entry name" value="UDP-Glc/GDP-Man_DH_C_sf"/>
</dbReference>